<keyword evidence="11" id="KW-1185">Reference proteome</keyword>
<dbReference type="GO" id="GO:0008527">
    <property type="term" value="F:taste receptor activity"/>
    <property type="evidence" value="ECO:0007669"/>
    <property type="project" value="InterPro"/>
</dbReference>
<feature type="transmembrane region" description="Helical" evidence="9">
    <location>
        <begin position="317"/>
        <end position="337"/>
    </location>
</feature>
<keyword evidence="5 9" id="KW-1133">Transmembrane helix</keyword>
<dbReference type="Pfam" id="PF06151">
    <property type="entry name" value="Trehalose_recp"/>
    <property type="match status" value="1"/>
</dbReference>
<evidence type="ECO:0000256" key="1">
    <source>
        <dbReference type="ARBA" id="ARBA00004651"/>
    </source>
</evidence>
<feature type="transmembrane region" description="Helical" evidence="9">
    <location>
        <begin position="103"/>
        <end position="124"/>
    </location>
</feature>
<evidence type="ECO:0008006" key="12">
    <source>
        <dbReference type="Google" id="ProtNLM"/>
    </source>
</evidence>
<evidence type="ECO:0000313" key="11">
    <source>
        <dbReference type="Proteomes" id="UP000821837"/>
    </source>
</evidence>
<dbReference type="VEuPathDB" id="VectorBase:RSAN_031850"/>
<feature type="transmembrane region" description="Helical" evidence="9">
    <location>
        <begin position="286"/>
        <end position="305"/>
    </location>
</feature>
<evidence type="ECO:0000256" key="5">
    <source>
        <dbReference type="ARBA" id="ARBA00022989"/>
    </source>
</evidence>
<comment type="caution">
    <text evidence="10">The sequence shown here is derived from an EMBL/GenBank/DDBJ whole genome shotgun (WGS) entry which is preliminary data.</text>
</comment>
<evidence type="ECO:0000256" key="6">
    <source>
        <dbReference type="ARBA" id="ARBA00023136"/>
    </source>
</evidence>
<feature type="compositionally biased region" description="Polar residues" evidence="8">
    <location>
        <begin position="361"/>
        <end position="370"/>
    </location>
</feature>
<reference evidence="10" key="2">
    <citation type="submission" date="2021-09" db="EMBL/GenBank/DDBJ databases">
        <authorList>
            <person name="Jia N."/>
            <person name="Wang J."/>
            <person name="Shi W."/>
            <person name="Du L."/>
            <person name="Sun Y."/>
            <person name="Zhan W."/>
            <person name="Jiang J."/>
            <person name="Wang Q."/>
            <person name="Zhang B."/>
            <person name="Ji P."/>
            <person name="Sakyi L.B."/>
            <person name="Cui X."/>
            <person name="Yuan T."/>
            <person name="Jiang B."/>
            <person name="Yang W."/>
            <person name="Lam T.T.-Y."/>
            <person name="Chang Q."/>
            <person name="Ding S."/>
            <person name="Wang X."/>
            <person name="Zhu J."/>
            <person name="Ruan X."/>
            <person name="Zhao L."/>
            <person name="Wei J."/>
            <person name="Que T."/>
            <person name="Du C."/>
            <person name="Cheng J."/>
            <person name="Dai P."/>
            <person name="Han X."/>
            <person name="Huang E."/>
            <person name="Gao Y."/>
            <person name="Liu J."/>
            <person name="Shao H."/>
            <person name="Ye R."/>
            <person name="Li L."/>
            <person name="Wei W."/>
            <person name="Wang X."/>
            <person name="Wang C."/>
            <person name="Huo Q."/>
            <person name="Li W."/>
            <person name="Guo W."/>
            <person name="Chen H."/>
            <person name="Chen S."/>
            <person name="Zhou L."/>
            <person name="Zhou L."/>
            <person name="Ni X."/>
            <person name="Tian J."/>
            <person name="Zhou Y."/>
            <person name="Sheng Y."/>
            <person name="Liu T."/>
            <person name="Pan Y."/>
            <person name="Xia L."/>
            <person name="Li J."/>
            <person name="Zhao F."/>
            <person name="Cao W."/>
        </authorList>
    </citation>
    <scope>NUCLEOTIDE SEQUENCE</scope>
    <source>
        <strain evidence="10">Rsan-2018</strain>
        <tissue evidence="10">Larvae</tissue>
    </source>
</reference>
<keyword evidence="4 9" id="KW-0812">Transmembrane</keyword>
<feature type="transmembrane region" description="Helical" evidence="9">
    <location>
        <begin position="76"/>
        <end position="97"/>
    </location>
</feature>
<dbReference type="EMBL" id="JABSTV010001253">
    <property type="protein sequence ID" value="KAH7943291.1"/>
    <property type="molecule type" value="Genomic_DNA"/>
</dbReference>
<gene>
    <name evidence="10" type="ORF">HPB52_006725</name>
</gene>
<comment type="subcellular location">
    <subcellularLocation>
        <location evidence="1">Cell membrane</location>
        <topology evidence="1">Multi-pass membrane protein</topology>
    </subcellularLocation>
</comment>
<dbReference type="AlphaFoldDB" id="A0A9D4PHF1"/>
<name>A0A9D4PHF1_RHISA</name>
<reference evidence="10" key="1">
    <citation type="journal article" date="2020" name="Cell">
        <title>Large-Scale Comparative Analyses of Tick Genomes Elucidate Their Genetic Diversity and Vector Capacities.</title>
        <authorList>
            <consortium name="Tick Genome and Microbiome Consortium (TIGMIC)"/>
            <person name="Jia N."/>
            <person name="Wang J."/>
            <person name="Shi W."/>
            <person name="Du L."/>
            <person name="Sun Y."/>
            <person name="Zhan W."/>
            <person name="Jiang J.F."/>
            <person name="Wang Q."/>
            <person name="Zhang B."/>
            <person name="Ji P."/>
            <person name="Bell-Sakyi L."/>
            <person name="Cui X.M."/>
            <person name="Yuan T.T."/>
            <person name="Jiang B.G."/>
            <person name="Yang W.F."/>
            <person name="Lam T.T."/>
            <person name="Chang Q.C."/>
            <person name="Ding S.J."/>
            <person name="Wang X.J."/>
            <person name="Zhu J.G."/>
            <person name="Ruan X.D."/>
            <person name="Zhao L."/>
            <person name="Wei J.T."/>
            <person name="Ye R.Z."/>
            <person name="Que T.C."/>
            <person name="Du C.H."/>
            <person name="Zhou Y.H."/>
            <person name="Cheng J.X."/>
            <person name="Dai P.F."/>
            <person name="Guo W.B."/>
            <person name="Han X.H."/>
            <person name="Huang E.J."/>
            <person name="Li L.F."/>
            <person name="Wei W."/>
            <person name="Gao Y.C."/>
            <person name="Liu J.Z."/>
            <person name="Shao H.Z."/>
            <person name="Wang X."/>
            <person name="Wang C.C."/>
            <person name="Yang T.C."/>
            <person name="Huo Q.B."/>
            <person name="Li W."/>
            <person name="Chen H.Y."/>
            <person name="Chen S.E."/>
            <person name="Zhou L.G."/>
            <person name="Ni X.B."/>
            <person name="Tian J.H."/>
            <person name="Sheng Y."/>
            <person name="Liu T."/>
            <person name="Pan Y.S."/>
            <person name="Xia L.Y."/>
            <person name="Li J."/>
            <person name="Zhao F."/>
            <person name="Cao W.C."/>
        </authorList>
    </citation>
    <scope>NUCLEOTIDE SEQUENCE</scope>
    <source>
        <strain evidence="10">Rsan-2018</strain>
    </source>
</reference>
<proteinExistence type="inferred from homology"/>
<evidence type="ECO:0000256" key="7">
    <source>
        <dbReference type="ARBA" id="ARBA00023170"/>
    </source>
</evidence>
<evidence type="ECO:0000313" key="10">
    <source>
        <dbReference type="EMBL" id="KAH7943291.1"/>
    </source>
</evidence>
<dbReference type="GO" id="GO:0005886">
    <property type="term" value="C:plasma membrane"/>
    <property type="evidence" value="ECO:0007669"/>
    <property type="project" value="UniProtKB-SubCell"/>
</dbReference>
<feature type="region of interest" description="Disordered" evidence="8">
    <location>
        <begin position="361"/>
        <end position="392"/>
    </location>
</feature>
<dbReference type="Proteomes" id="UP000821837">
    <property type="component" value="Unassembled WGS sequence"/>
</dbReference>
<evidence type="ECO:0000256" key="2">
    <source>
        <dbReference type="ARBA" id="ARBA00005327"/>
    </source>
</evidence>
<keyword evidence="7" id="KW-0675">Receptor</keyword>
<dbReference type="PANTHER" id="PTHR21421">
    <property type="entry name" value="GUSTATORY RECEPTOR"/>
    <property type="match status" value="1"/>
</dbReference>
<evidence type="ECO:0000256" key="8">
    <source>
        <dbReference type="SAM" id="MobiDB-lite"/>
    </source>
</evidence>
<dbReference type="GO" id="GO:0050916">
    <property type="term" value="P:sensory perception of sweet taste"/>
    <property type="evidence" value="ECO:0007669"/>
    <property type="project" value="UniProtKB-ARBA"/>
</dbReference>
<feature type="transmembrane region" description="Helical" evidence="9">
    <location>
        <begin position="215"/>
        <end position="235"/>
    </location>
</feature>
<sequence>MQNFSRRPTKIFTIDTDSSDLAAKQQRRNGHKGNKDGPINVFQHLRPLLFSLRVLGLYSGKQEKDSERFTHWHDHVSSWTCVVLGVLCAHVIASLASCLQGQFWASAFSFLKTTVALASSQALIRKEGQVCRLARRLAEIPPATTVSLRTTATIMAACVWTFVLLRTFVECAALISCTPQELSEHAASSWFGIDSQLPQDVLLPLCIVDRVLTSVLENGCLFFSMALYLSFAVALRHRYVAFNAVIERHVLRGAFLDATELRQLMLAHTDLGSVVRDLDRDFSPSAFLWVALFVLGVCVEVSHFLGHRRAGDRYELVIFAQNLGSVTLAFFLLSVLASRLTEAAHASPVSLHRCLGPAKTTATPLTRGGSSSVGGAPRWPSPQDVTAAGSGPAASPAPFLEGRILASMLKAPAVELTGWGFFTFSRSFVLTLAGALISYVVIILQLNPATSGGGKTDH</sequence>
<protein>
    <recommendedName>
        <fullName evidence="12">Gustatory receptor</fullName>
    </recommendedName>
</protein>
<keyword evidence="3" id="KW-1003">Cell membrane</keyword>
<accession>A0A9D4PHF1</accession>
<comment type="similarity">
    <text evidence="2">Belongs to the insect chemoreceptor superfamily. Gustatory receptor (GR) family. Gr5a subfamily.</text>
</comment>
<feature type="transmembrane region" description="Helical" evidence="9">
    <location>
        <begin position="428"/>
        <end position="446"/>
    </location>
</feature>
<dbReference type="InterPro" id="IPR009318">
    <property type="entry name" value="Gustatory_rcpt"/>
</dbReference>
<evidence type="ECO:0000256" key="3">
    <source>
        <dbReference type="ARBA" id="ARBA00022475"/>
    </source>
</evidence>
<keyword evidence="6 9" id="KW-0472">Membrane</keyword>
<evidence type="ECO:0000256" key="4">
    <source>
        <dbReference type="ARBA" id="ARBA00022692"/>
    </source>
</evidence>
<organism evidence="10 11">
    <name type="scientific">Rhipicephalus sanguineus</name>
    <name type="common">Brown dog tick</name>
    <name type="synonym">Ixodes sanguineus</name>
    <dbReference type="NCBI Taxonomy" id="34632"/>
    <lineage>
        <taxon>Eukaryota</taxon>
        <taxon>Metazoa</taxon>
        <taxon>Ecdysozoa</taxon>
        <taxon>Arthropoda</taxon>
        <taxon>Chelicerata</taxon>
        <taxon>Arachnida</taxon>
        <taxon>Acari</taxon>
        <taxon>Parasitiformes</taxon>
        <taxon>Ixodida</taxon>
        <taxon>Ixodoidea</taxon>
        <taxon>Ixodidae</taxon>
        <taxon>Rhipicephalinae</taxon>
        <taxon>Rhipicephalus</taxon>
        <taxon>Rhipicephalus</taxon>
    </lineage>
</organism>
<dbReference type="PANTHER" id="PTHR21421:SF29">
    <property type="entry name" value="GUSTATORY RECEPTOR 5A FOR TREHALOSE-RELATED"/>
    <property type="match status" value="1"/>
</dbReference>
<evidence type="ECO:0000256" key="9">
    <source>
        <dbReference type="SAM" id="Phobius"/>
    </source>
</evidence>